<organism evidence="1 2">
    <name type="scientific">Galactobacter valiniphilus</name>
    <dbReference type="NCBI Taxonomy" id="2676122"/>
    <lineage>
        <taxon>Bacteria</taxon>
        <taxon>Bacillati</taxon>
        <taxon>Actinomycetota</taxon>
        <taxon>Actinomycetes</taxon>
        <taxon>Micrococcales</taxon>
        <taxon>Micrococcaceae</taxon>
        <taxon>Galactobacter</taxon>
    </lineage>
</organism>
<dbReference type="SUPFAM" id="SSF56784">
    <property type="entry name" value="HAD-like"/>
    <property type="match status" value="1"/>
</dbReference>
<dbReference type="Gene3D" id="3.30.1240.10">
    <property type="match status" value="1"/>
</dbReference>
<dbReference type="GO" id="GO:0016791">
    <property type="term" value="F:phosphatase activity"/>
    <property type="evidence" value="ECO:0007669"/>
    <property type="project" value="UniProtKB-ARBA"/>
</dbReference>
<protein>
    <submittedName>
        <fullName evidence="1">HAD family hydrolase</fullName>
    </submittedName>
</protein>
<gene>
    <name evidence="1" type="ORF">DWB68_07835</name>
</gene>
<dbReference type="AlphaFoldDB" id="A0A399JCL7"/>
<dbReference type="EMBL" id="QQXK01000013">
    <property type="protein sequence ID" value="RII42297.1"/>
    <property type="molecule type" value="Genomic_DNA"/>
</dbReference>
<dbReference type="InterPro" id="IPR036412">
    <property type="entry name" value="HAD-like_sf"/>
</dbReference>
<dbReference type="Gene3D" id="3.40.50.1000">
    <property type="entry name" value="HAD superfamily/HAD-like"/>
    <property type="match status" value="1"/>
</dbReference>
<keyword evidence="2" id="KW-1185">Reference proteome</keyword>
<evidence type="ECO:0000313" key="1">
    <source>
        <dbReference type="EMBL" id="RII42297.1"/>
    </source>
</evidence>
<dbReference type="RefSeq" id="WP_119424589.1">
    <property type="nucleotide sequence ID" value="NZ_QQXK01000013.1"/>
</dbReference>
<dbReference type="Proteomes" id="UP000265419">
    <property type="component" value="Unassembled WGS sequence"/>
</dbReference>
<dbReference type="NCBIfam" id="TIGR01484">
    <property type="entry name" value="HAD-SF-IIB"/>
    <property type="match status" value="1"/>
</dbReference>
<dbReference type="GO" id="GO:0005829">
    <property type="term" value="C:cytosol"/>
    <property type="evidence" value="ECO:0007669"/>
    <property type="project" value="TreeGrafter"/>
</dbReference>
<proteinExistence type="predicted"/>
<reference evidence="1 2" key="1">
    <citation type="submission" date="2018-07" db="EMBL/GenBank/DDBJ databases">
        <title>Arthrobacter sp. nov., isolated from raw cow's milk with high bacterial count.</title>
        <authorList>
            <person name="Hahne J."/>
            <person name="Isele D."/>
            <person name="Lipski A."/>
        </authorList>
    </citation>
    <scope>NUCLEOTIDE SEQUENCE [LARGE SCALE GENOMIC DNA]</scope>
    <source>
        <strain evidence="1 2">JZ R-35</strain>
    </source>
</reference>
<accession>A0A399JCL7</accession>
<dbReference type="PANTHER" id="PTHR10000:SF8">
    <property type="entry name" value="HAD SUPERFAMILY HYDROLASE-LIKE, TYPE 3"/>
    <property type="match status" value="1"/>
</dbReference>
<dbReference type="PANTHER" id="PTHR10000">
    <property type="entry name" value="PHOSPHOSERINE PHOSPHATASE"/>
    <property type="match status" value="1"/>
</dbReference>
<keyword evidence="1" id="KW-0378">Hydrolase</keyword>
<dbReference type="Pfam" id="PF08282">
    <property type="entry name" value="Hydrolase_3"/>
    <property type="match status" value="1"/>
</dbReference>
<comment type="caution">
    <text evidence="1">The sequence shown here is derived from an EMBL/GenBank/DDBJ whole genome shotgun (WGS) entry which is preliminary data.</text>
</comment>
<evidence type="ECO:0000313" key="2">
    <source>
        <dbReference type="Proteomes" id="UP000265419"/>
    </source>
</evidence>
<sequence>MRLIATDLDGTIVRHDGTVSPRTAAALNDARAAGVALVLVTGRPTRWLAGLREALGSLGTAICSNGAVVYDDDAGRVLEASVLPVGDLVAARERVLTLAPDAVFAAETVAGLHLERGFASSRAEREGLAEEPFDAEALAAEGVVKLLARRPGGTCTEFERLVAPALDGLVALTHSAPGVPLIEMAAPGVDKAVTLARHAARLGVDPADVVAFGDMPNDVGMLSWAGRSYAVGDSQPRVVRAADHVIGTVEEDSVARVLESLLAVDRA</sequence>
<name>A0A399JCL7_9MICC</name>
<dbReference type="InterPro" id="IPR023214">
    <property type="entry name" value="HAD_sf"/>
</dbReference>
<dbReference type="GO" id="GO:0000287">
    <property type="term" value="F:magnesium ion binding"/>
    <property type="evidence" value="ECO:0007669"/>
    <property type="project" value="TreeGrafter"/>
</dbReference>
<dbReference type="InterPro" id="IPR006379">
    <property type="entry name" value="HAD-SF_hydro_IIB"/>
</dbReference>